<evidence type="ECO:0000313" key="4">
    <source>
        <dbReference type="Proteomes" id="UP001500936"/>
    </source>
</evidence>
<dbReference type="InterPro" id="IPR051532">
    <property type="entry name" value="Ester_Hydrolysis_Enzymes"/>
</dbReference>
<evidence type="ECO:0000313" key="3">
    <source>
        <dbReference type="EMBL" id="GAA4419845.1"/>
    </source>
</evidence>
<feature type="domain" description="SGNH hydrolase-type esterase" evidence="2">
    <location>
        <begin position="37"/>
        <end position="228"/>
    </location>
</feature>
<name>A0ABP8L1Q6_9BACT</name>
<feature type="signal peptide" evidence="1">
    <location>
        <begin position="1"/>
        <end position="25"/>
    </location>
</feature>
<dbReference type="CDD" id="cd01834">
    <property type="entry name" value="SGNH_hydrolase_like_2"/>
    <property type="match status" value="1"/>
</dbReference>
<sequence>MSAAKKNAFLALTVPGLLVFLPTQAGPFPKGTKRILFLGNSITYAGTYVAAIEAYWLTHHPDSHYEFINAGLPSETVSGLSEPGHADGRFPRPNLRERLHRVLAQTRPDVVFACYGMNDGIYMPLADDRFTAYREGMLWLHAELKRSGAKRIVLLTPPVHDDKTLGTQGYNRTLDRYADWLLAQRDSLRWEVADIHFPMTRFLEEQRKTDPGFKLANDGVHPGEQGHWLMAKAVLQYLGEPIPDTATLQSSVAVHPRGETIRQLVGERQTMMKNAWLVFTGHKRPDMPPGVPMTDARSRYKQIGKQIRATLNGRPNN</sequence>
<evidence type="ECO:0000259" key="2">
    <source>
        <dbReference type="Pfam" id="PF13472"/>
    </source>
</evidence>
<dbReference type="Gene3D" id="3.40.50.1110">
    <property type="entry name" value="SGNH hydrolase"/>
    <property type="match status" value="1"/>
</dbReference>
<dbReference type="InterPro" id="IPR013830">
    <property type="entry name" value="SGNH_hydro"/>
</dbReference>
<dbReference type="PANTHER" id="PTHR30383">
    <property type="entry name" value="THIOESTERASE 1/PROTEASE 1/LYSOPHOSPHOLIPASE L1"/>
    <property type="match status" value="1"/>
</dbReference>
<keyword evidence="4" id="KW-1185">Reference proteome</keyword>
<organism evidence="3 4">
    <name type="scientific">Nibrella viscosa</name>
    <dbReference type="NCBI Taxonomy" id="1084524"/>
    <lineage>
        <taxon>Bacteria</taxon>
        <taxon>Pseudomonadati</taxon>
        <taxon>Bacteroidota</taxon>
        <taxon>Cytophagia</taxon>
        <taxon>Cytophagales</taxon>
        <taxon>Spirosomataceae</taxon>
        <taxon>Nibrella</taxon>
    </lineage>
</organism>
<dbReference type="Pfam" id="PF13472">
    <property type="entry name" value="Lipase_GDSL_2"/>
    <property type="match status" value="1"/>
</dbReference>
<proteinExistence type="predicted"/>
<dbReference type="SUPFAM" id="SSF52266">
    <property type="entry name" value="SGNH hydrolase"/>
    <property type="match status" value="1"/>
</dbReference>
<dbReference type="PANTHER" id="PTHR30383:SF5">
    <property type="entry name" value="SGNH HYDROLASE-TYPE ESTERASE DOMAIN-CONTAINING PROTEIN"/>
    <property type="match status" value="1"/>
</dbReference>
<comment type="caution">
    <text evidence="3">The sequence shown here is derived from an EMBL/GenBank/DDBJ whole genome shotgun (WGS) entry which is preliminary data.</text>
</comment>
<protein>
    <recommendedName>
        <fullName evidence="2">SGNH hydrolase-type esterase domain-containing protein</fullName>
    </recommendedName>
</protein>
<dbReference type="EMBL" id="BAABHB010000019">
    <property type="protein sequence ID" value="GAA4419845.1"/>
    <property type="molecule type" value="Genomic_DNA"/>
</dbReference>
<accession>A0ABP8L1Q6</accession>
<dbReference type="RefSeq" id="WP_345271241.1">
    <property type="nucleotide sequence ID" value="NZ_BAABHB010000019.1"/>
</dbReference>
<feature type="chain" id="PRO_5045282368" description="SGNH hydrolase-type esterase domain-containing protein" evidence="1">
    <location>
        <begin position="26"/>
        <end position="317"/>
    </location>
</feature>
<dbReference type="InterPro" id="IPR036514">
    <property type="entry name" value="SGNH_hydro_sf"/>
</dbReference>
<reference evidence="4" key="1">
    <citation type="journal article" date="2019" name="Int. J. Syst. Evol. Microbiol.">
        <title>The Global Catalogue of Microorganisms (GCM) 10K type strain sequencing project: providing services to taxonomists for standard genome sequencing and annotation.</title>
        <authorList>
            <consortium name="The Broad Institute Genomics Platform"/>
            <consortium name="The Broad Institute Genome Sequencing Center for Infectious Disease"/>
            <person name="Wu L."/>
            <person name="Ma J."/>
        </authorList>
    </citation>
    <scope>NUCLEOTIDE SEQUENCE [LARGE SCALE GENOMIC DNA]</scope>
    <source>
        <strain evidence="4">JCM 17925</strain>
    </source>
</reference>
<gene>
    <name evidence="3" type="ORF">GCM10023187_54560</name>
</gene>
<evidence type="ECO:0000256" key="1">
    <source>
        <dbReference type="SAM" id="SignalP"/>
    </source>
</evidence>
<dbReference type="Proteomes" id="UP001500936">
    <property type="component" value="Unassembled WGS sequence"/>
</dbReference>
<keyword evidence="1" id="KW-0732">Signal</keyword>